<gene>
    <name evidence="4" type="ORF">G3O08_03035</name>
</gene>
<protein>
    <submittedName>
        <fullName evidence="4">Thioredoxin family protein</fullName>
    </submittedName>
</protein>
<dbReference type="RefSeq" id="WP_163283202.1">
    <property type="nucleotide sequence ID" value="NZ_JAAGVY010000003.1"/>
</dbReference>
<evidence type="ECO:0000259" key="3">
    <source>
        <dbReference type="PROSITE" id="PS51352"/>
    </source>
</evidence>
<dbReference type="Gene3D" id="3.40.30.10">
    <property type="entry name" value="Glutaredoxin"/>
    <property type="match status" value="1"/>
</dbReference>
<dbReference type="CDD" id="cd02947">
    <property type="entry name" value="TRX_family"/>
    <property type="match status" value="1"/>
</dbReference>
<proteinExistence type="predicted"/>
<name>A0A7K3WLF1_9FLAO</name>
<reference evidence="4 5" key="1">
    <citation type="submission" date="2020-02" db="EMBL/GenBank/DDBJ databases">
        <title>Out from the shadows clarifying the taxonomy of the family Cryomorphaceae and related taxa by utilizing the GTDB taxonomic framework.</title>
        <authorList>
            <person name="Bowman J.P."/>
        </authorList>
    </citation>
    <scope>NUCLEOTIDE SEQUENCE [LARGE SCALE GENOMIC DNA]</scope>
    <source>
        <strain evidence="4 5">QSSC 1-22</strain>
    </source>
</reference>
<dbReference type="Pfam" id="PF00085">
    <property type="entry name" value="Thioredoxin"/>
    <property type="match status" value="1"/>
</dbReference>
<dbReference type="EMBL" id="JAAGVY010000003">
    <property type="protein sequence ID" value="NEN22476.1"/>
    <property type="molecule type" value="Genomic_DNA"/>
</dbReference>
<evidence type="ECO:0000256" key="2">
    <source>
        <dbReference type="ARBA" id="ARBA00023284"/>
    </source>
</evidence>
<dbReference type="PROSITE" id="PS00194">
    <property type="entry name" value="THIOREDOXIN_1"/>
    <property type="match status" value="1"/>
</dbReference>
<dbReference type="InterPro" id="IPR013766">
    <property type="entry name" value="Thioredoxin_domain"/>
</dbReference>
<evidence type="ECO:0000256" key="1">
    <source>
        <dbReference type="ARBA" id="ARBA00023157"/>
    </source>
</evidence>
<dbReference type="PROSITE" id="PS51352">
    <property type="entry name" value="THIOREDOXIN_2"/>
    <property type="match status" value="1"/>
</dbReference>
<dbReference type="SUPFAM" id="SSF52833">
    <property type="entry name" value="Thioredoxin-like"/>
    <property type="match status" value="1"/>
</dbReference>
<dbReference type="InterPro" id="IPR017937">
    <property type="entry name" value="Thioredoxin_CS"/>
</dbReference>
<dbReference type="Proteomes" id="UP000486602">
    <property type="component" value="Unassembled WGS sequence"/>
</dbReference>
<sequence length="105" mass="11859">MSVQNITDSDFKNSLSGKEKVMVKYYADWCGSCKLISPKFRRLSEDDRFKGIDFLEVNAEVNENARKAAGVDNLPFFAVFKNGEMVEGTATSKIEKVEELLNKLN</sequence>
<feature type="domain" description="Thioredoxin" evidence="3">
    <location>
        <begin position="1"/>
        <end position="105"/>
    </location>
</feature>
<keyword evidence="2" id="KW-0676">Redox-active center</keyword>
<evidence type="ECO:0000313" key="5">
    <source>
        <dbReference type="Proteomes" id="UP000486602"/>
    </source>
</evidence>
<keyword evidence="1" id="KW-1015">Disulfide bond</keyword>
<evidence type="ECO:0000313" key="4">
    <source>
        <dbReference type="EMBL" id="NEN22476.1"/>
    </source>
</evidence>
<comment type="caution">
    <text evidence="4">The sequence shown here is derived from an EMBL/GenBank/DDBJ whole genome shotgun (WGS) entry which is preliminary data.</text>
</comment>
<keyword evidence="5" id="KW-1185">Reference proteome</keyword>
<dbReference type="PRINTS" id="PR00421">
    <property type="entry name" value="THIOREDOXIN"/>
</dbReference>
<dbReference type="PANTHER" id="PTHR46115">
    <property type="entry name" value="THIOREDOXIN-LIKE PROTEIN 1"/>
    <property type="match status" value="1"/>
</dbReference>
<accession>A0A7K3WLF1</accession>
<dbReference type="AlphaFoldDB" id="A0A7K3WLF1"/>
<organism evidence="4 5">
    <name type="scientific">Cryomorpha ignava</name>
    <dbReference type="NCBI Taxonomy" id="101383"/>
    <lineage>
        <taxon>Bacteria</taxon>
        <taxon>Pseudomonadati</taxon>
        <taxon>Bacteroidota</taxon>
        <taxon>Flavobacteriia</taxon>
        <taxon>Flavobacteriales</taxon>
        <taxon>Cryomorphaceae</taxon>
        <taxon>Cryomorpha</taxon>
    </lineage>
</organism>
<dbReference type="InterPro" id="IPR036249">
    <property type="entry name" value="Thioredoxin-like_sf"/>
</dbReference>